<gene>
    <name evidence="1" type="ORF">PENTCL1PPCAC_20658</name>
</gene>
<comment type="caution">
    <text evidence="1">The sequence shown here is derived from an EMBL/GenBank/DDBJ whole genome shotgun (WGS) entry which is preliminary data.</text>
</comment>
<evidence type="ECO:0000313" key="1">
    <source>
        <dbReference type="EMBL" id="GMS98483.1"/>
    </source>
</evidence>
<dbReference type="AlphaFoldDB" id="A0AAV5TW80"/>
<proteinExistence type="predicted"/>
<reference evidence="1" key="1">
    <citation type="submission" date="2023-10" db="EMBL/GenBank/DDBJ databases">
        <title>Genome assembly of Pristionchus species.</title>
        <authorList>
            <person name="Yoshida K."/>
            <person name="Sommer R.J."/>
        </authorList>
    </citation>
    <scope>NUCLEOTIDE SEQUENCE</scope>
    <source>
        <strain evidence="1">RS0144</strain>
    </source>
</reference>
<dbReference type="Proteomes" id="UP001432027">
    <property type="component" value="Unassembled WGS sequence"/>
</dbReference>
<sequence length="68" mass="7927">IPRFDRNSFDGISAVIDNVDSLENYPKPSRTEYSVYFEFDGKFRSEIEITSTELEISRWKLCSQQGIT</sequence>
<evidence type="ECO:0000313" key="2">
    <source>
        <dbReference type="Proteomes" id="UP001432027"/>
    </source>
</evidence>
<feature type="non-terminal residue" evidence="1">
    <location>
        <position position="68"/>
    </location>
</feature>
<accession>A0AAV5TW80</accession>
<dbReference type="EMBL" id="BTSX01000005">
    <property type="protein sequence ID" value="GMS98483.1"/>
    <property type="molecule type" value="Genomic_DNA"/>
</dbReference>
<name>A0AAV5TW80_9BILA</name>
<protein>
    <submittedName>
        <fullName evidence="1">Uncharacterized protein</fullName>
    </submittedName>
</protein>
<organism evidence="1 2">
    <name type="scientific">Pristionchus entomophagus</name>
    <dbReference type="NCBI Taxonomy" id="358040"/>
    <lineage>
        <taxon>Eukaryota</taxon>
        <taxon>Metazoa</taxon>
        <taxon>Ecdysozoa</taxon>
        <taxon>Nematoda</taxon>
        <taxon>Chromadorea</taxon>
        <taxon>Rhabditida</taxon>
        <taxon>Rhabditina</taxon>
        <taxon>Diplogasteromorpha</taxon>
        <taxon>Diplogasteroidea</taxon>
        <taxon>Neodiplogasteridae</taxon>
        <taxon>Pristionchus</taxon>
    </lineage>
</organism>
<keyword evidence="2" id="KW-1185">Reference proteome</keyword>
<feature type="non-terminal residue" evidence="1">
    <location>
        <position position="1"/>
    </location>
</feature>